<name>A0A8J5IJD7_9STRA</name>
<evidence type="ECO:0000313" key="1">
    <source>
        <dbReference type="EMBL" id="KAG6946668.1"/>
    </source>
</evidence>
<dbReference type="Proteomes" id="UP000709295">
    <property type="component" value="Unassembled WGS sequence"/>
</dbReference>
<proteinExistence type="predicted"/>
<organism evidence="1 2">
    <name type="scientific">Phytophthora aleatoria</name>
    <dbReference type="NCBI Taxonomy" id="2496075"/>
    <lineage>
        <taxon>Eukaryota</taxon>
        <taxon>Sar</taxon>
        <taxon>Stramenopiles</taxon>
        <taxon>Oomycota</taxon>
        <taxon>Peronosporomycetes</taxon>
        <taxon>Peronosporales</taxon>
        <taxon>Peronosporaceae</taxon>
        <taxon>Phytophthora</taxon>
    </lineage>
</organism>
<protein>
    <submittedName>
        <fullName evidence="1">Uncharacterized protein</fullName>
    </submittedName>
</protein>
<comment type="caution">
    <text evidence="1">The sequence shown here is derived from an EMBL/GenBank/DDBJ whole genome shotgun (WGS) entry which is preliminary data.</text>
</comment>
<dbReference type="EMBL" id="JAENGY010001837">
    <property type="protein sequence ID" value="KAG6946668.1"/>
    <property type="molecule type" value="Genomic_DNA"/>
</dbReference>
<gene>
    <name evidence="1" type="ORF">JG688_00015913</name>
</gene>
<keyword evidence="2" id="KW-1185">Reference proteome</keyword>
<sequence>MMDFLVYFPAPTANEEWDALVIFQMSLEFFVMALSVELDAQSTTLYDALLFFNLDSTIKGESQPTPVLPPSTTVTSFATLVYSVEVTLISPCRPI</sequence>
<reference evidence="1" key="1">
    <citation type="submission" date="2021-01" db="EMBL/GenBank/DDBJ databases">
        <title>Phytophthora aleatoria, a newly-described species from Pinus radiata is distinct from Phytophthora cactorum isolates based on comparative genomics.</title>
        <authorList>
            <person name="Mcdougal R."/>
            <person name="Panda P."/>
            <person name="Williams N."/>
            <person name="Studholme D.J."/>
        </authorList>
    </citation>
    <scope>NUCLEOTIDE SEQUENCE</scope>
    <source>
        <strain evidence="1">NZFS 4037</strain>
    </source>
</reference>
<accession>A0A8J5IJD7</accession>
<evidence type="ECO:0000313" key="2">
    <source>
        <dbReference type="Proteomes" id="UP000709295"/>
    </source>
</evidence>
<dbReference type="AlphaFoldDB" id="A0A8J5IJD7"/>